<reference evidence="5 6" key="1">
    <citation type="submission" date="2010-08" db="EMBL/GenBank/DDBJ databases">
        <title>Complete sequence of Clostridium cellulovorans 743B.</title>
        <authorList>
            <consortium name="US DOE Joint Genome Institute"/>
            <person name="Lucas S."/>
            <person name="Copeland A."/>
            <person name="Lapidus A."/>
            <person name="Cheng J.-F."/>
            <person name="Bruce D."/>
            <person name="Goodwin L."/>
            <person name="Pitluck S."/>
            <person name="Chertkov O."/>
            <person name="Detter J.C."/>
            <person name="Han C."/>
            <person name="Tapia R."/>
            <person name="Land M."/>
            <person name="Hauser L."/>
            <person name="Chang Y.-J."/>
            <person name="Jeffries C."/>
            <person name="Kyrpides N."/>
            <person name="Ivanova N."/>
            <person name="Mikhailova N."/>
            <person name="Hemme C.L."/>
            <person name="Woyke T."/>
        </authorList>
    </citation>
    <scope>NUCLEOTIDE SEQUENCE [LARGE SCALE GENOMIC DNA]</scope>
    <source>
        <strain evidence="6">ATCC 35296 / DSM 3052 / OCM 3 / 743B</strain>
    </source>
</reference>
<dbReference type="SMART" id="SM00981">
    <property type="entry name" value="THUMP"/>
    <property type="match status" value="1"/>
</dbReference>
<dbReference type="Pfam" id="PF02926">
    <property type="entry name" value="THUMP"/>
    <property type="match status" value="1"/>
</dbReference>
<dbReference type="InterPro" id="IPR000241">
    <property type="entry name" value="RlmKL-like_Mtase"/>
</dbReference>
<dbReference type="InterPro" id="IPR004114">
    <property type="entry name" value="THUMP_dom"/>
</dbReference>
<dbReference type="PANTHER" id="PTHR47313">
    <property type="entry name" value="RIBOSOMAL RNA LARGE SUBUNIT METHYLTRANSFERASE K/L"/>
    <property type="match status" value="1"/>
</dbReference>
<sequence length="374" mass="42449">MSEYKLVATAAFGLEAVVAKELKNLGFKDLEVENGKVTYISDVEGIIKSNLWSRCADRIHICIGEFTATSFEELFEKVKALPWEDYMPEDANFIINAKSVKSTLFSLSDIQSISEKAIIEKLKENYSVTWFSKSGAKYPILVSILKDKVTVLLDTSGVALHKRGYREDANMAPLKETMAAALINISGWTPDKPFMDPFCGSGTIAIEAAMIGLNIAPGLSRKFLCEEWDIFPSDLWKAARKHAYSAIDYDKTLDISASDISGKLVQLSKNNAEKARVDDYINFRAMDVRKLNTLTPRGTLICNPPYGERLEEKATIDILYKDMGLVFSRLPNWSYYILTSDEDFEKNFGRKSDKNRKLYNGRIKCYYYQYFEKK</sequence>
<keyword evidence="6" id="KW-1185">Reference proteome</keyword>
<dbReference type="Pfam" id="PF22020">
    <property type="entry name" value="RlmL_1st"/>
    <property type="match status" value="1"/>
</dbReference>
<dbReference type="CDD" id="cd11715">
    <property type="entry name" value="THUMP_AdoMetMT"/>
    <property type="match status" value="1"/>
</dbReference>
<dbReference type="GO" id="GO:0052913">
    <property type="term" value="F:16S rRNA (guanine(966)-N(2))-methyltransferase activity"/>
    <property type="evidence" value="ECO:0007669"/>
    <property type="project" value="UniProtKB-EC"/>
</dbReference>
<accession>D9SKX4</accession>
<dbReference type="InterPro" id="IPR029063">
    <property type="entry name" value="SAM-dependent_MTases_sf"/>
</dbReference>
<feature type="domain" description="THUMP" evidence="4">
    <location>
        <begin position="45"/>
        <end position="155"/>
    </location>
</feature>
<dbReference type="GO" id="GO:0003723">
    <property type="term" value="F:RNA binding"/>
    <property type="evidence" value="ECO:0007669"/>
    <property type="project" value="UniProtKB-UniRule"/>
</dbReference>
<dbReference type="KEGG" id="ccb:Clocel_3880"/>
<dbReference type="SUPFAM" id="SSF53335">
    <property type="entry name" value="S-adenosyl-L-methionine-dependent methyltransferases"/>
    <property type="match status" value="1"/>
</dbReference>
<keyword evidence="1 5" id="KW-0489">Methyltransferase</keyword>
<dbReference type="AlphaFoldDB" id="D9SKX4"/>
<evidence type="ECO:0000313" key="5">
    <source>
        <dbReference type="EMBL" id="ADL53546.1"/>
    </source>
</evidence>
<keyword evidence="3" id="KW-0694">RNA-binding</keyword>
<dbReference type="RefSeq" id="WP_010073887.1">
    <property type="nucleotide sequence ID" value="NC_014393.1"/>
</dbReference>
<dbReference type="PANTHER" id="PTHR47313:SF1">
    <property type="entry name" value="RIBOSOMAL RNA LARGE SUBUNIT METHYLTRANSFERASE K_L"/>
    <property type="match status" value="1"/>
</dbReference>
<dbReference type="GO" id="GO:0070043">
    <property type="term" value="F:rRNA (guanine-N7-)-methyltransferase activity"/>
    <property type="evidence" value="ECO:0007669"/>
    <property type="project" value="TreeGrafter"/>
</dbReference>
<dbReference type="OrthoDB" id="9809404at2"/>
<evidence type="ECO:0000313" key="6">
    <source>
        <dbReference type="Proteomes" id="UP000002730"/>
    </source>
</evidence>
<evidence type="ECO:0000259" key="4">
    <source>
        <dbReference type="PROSITE" id="PS51165"/>
    </source>
</evidence>
<dbReference type="STRING" id="573061.Clocel_3880"/>
<name>D9SKX4_CLOC7</name>
<evidence type="ECO:0000256" key="3">
    <source>
        <dbReference type="PROSITE-ProRule" id="PRU00529"/>
    </source>
</evidence>
<dbReference type="InterPro" id="IPR054170">
    <property type="entry name" value="RlmL_1st"/>
</dbReference>
<dbReference type="PROSITE" id="PS01261">
    <property type="entry name" value="UPF0020"/>
    <property type="match status" value="1"/>
</dbReference>
<dbReference type="Proteomes" id="UP000002730">
    <property type="component" value="Chromosome"/>
</dbReference>
<dbReference type="HOGENOM" id="CLU_032119_3_1_9"/>
<dbReference type="EMBL" id="CP002160">
    <property type="protein sequence ID" value="ADL53546.1"/>
    <property type="molecule type" value="Genomic_DNA"/>
</dbReference>
<dbReference type="EC" id="2.1.1.171" evidence="5"/>
<evidence type="ECO:0000256" key="1">
    <source>
        <dbReference type="ARBA" id="ARBA00022603"/>
    </source>
</evidence>
<organism evidence="5 6">
    <name type="scientific">Clostridium cellulovorans (strain ATCC 35296 / DSM 3052 / OCM 3 / 743B)</name>
    <dbReference type="NCBI Taxonomy" id="573061"/>
    <lineage>
        <taxon>Bacteria</taxon>
        <taxon>Bacillati</taxon>
        <taxon>Bacillota</taxon>
        <taxon>Clostridia</taxon>
        <taxon>Eubacteriales</taxon>
        <taxon>Clostridiaceae</taxon>
        <taxon>Clostridium</taxon>
    </lineage>
</organism>
<evidence type="ECO:0000256" key="2">
    <source>
        <dbReference type="ARBA" id="ARBA00022679"/>
    </source>
</evidence>
<proteinExistence type="predicted"/>
<dbReference type="Gene3D" id="3.40.50.150">
    <property type="entry name" value="Vaccinia Virus protein VP39"/>
    <property type="match status" value="1"/>
</dbReference>
<dbReference type="Pfam" id="PF01170">
    <property type="entry name" value="UPF0020"/>
    <property type="match status" value="1"/>
</dbReference>
<dbReference type="Gene3D" id="3.30.2130.30">
    <property type="match status" value="1"/>
</dbReference>
<dbReference type="eggNOG" id="COG0116">
    <property type="taxonomic scope" value="Bacteria"/>
</dbReference>
<keyword evidence="2 5" id="KW-0808">Transferase</keyword>
<protein>
    <submittedName>
        <fullName evidence="5">rRNA (Guanine-N(2)-)-methyltransferase</fullName>
        <ecNumber evidence="5">2.1.1.171</ecNumber>
    </submittedName>
</protein>
<gene>
    <name evidence="5" type="ordered locus">Clocel_3880</name>
</gene>
<dbReference type="PROSITE" id="PS51165">
    <property type="entry name" value="THUMP"/>
    <property type="match status" value="1"/>
</dbReference>
<dbReference type="InterPro" id="IPR053943">
    <property type="entry name" value="RlmKL-like_Mtase_CS"/>
</dbReference>